<gene>
    <name evidence="1" type="ORF">D5086_031119</name>
</gene>
<protein>
    <submittedName>
        <fullName evidence="1">Uncharacterized protein</fullName>
    </submittedName>
</protein>
<comment type="caution">
    <text evidence="1">The sequence shown here is derived from an EMBL/GenBank/DDBJ whole genome shotgun (WGS) entry which is preliminary data.</text>
</comment>
<organism evidence="1 2">
    <name type="scientific">Populus alba</name>
    <name type="common">White poplar</name>
    <dbReference type="NCBI Taxonomy" id="43335"/>
    <lineage>
        <taxon>Eukaryota</taxon>
        <taxon>Viridiplantae</taxon>
        <taxon>Streptophyta</taxon>
        <taxon>Embryophyta</taxon>
        <taxon>Tracheophyta</taxon>
        <taxon>Spermatophyta</taxon>
        <taxon>Magnoliopsida</taxon>
        <taxon>eudicotyledons</taxon>
        <taxon>Gunneridae</taxon>
        <taxon>Pentapetalae</taxon>
        <taxon>rosids</taxon>
        <taxon>fabids</taxon>
        <taxon>Malpighiales</taxon>
        <taxon>Salicaceae</taxon>
        <taxon>Saliceae</taxon>
        <taxon>Populus</taxon>
    </lineage>
</organism>
<evidence type="ECO:0000313" key="1">
    <source>
        <dbReference type="EMBL" id="KAL3568468.1"/>
    </source>
</evidence>
<dbReference type="Proteomes" id="UP000309997">
    <property type="component" value="Unassembled WGS sequence"/>
</dbReference>
<keyword evidence="2" id="KW-1185">Reference proteome</keyword>
<sequence>QFPFKHRMLGNRIMVGHLLPGFVLNQTLTLAPTTHSDPSFLTILLQDNMGGLQVRHQNQCFDLITNDKFRSVEHRFLLEKSGLGYSVACFFFPSTANKFKPYGVIKELLSDDTPMIYRATHLANSWSIH</sequence>
<dbReference type="EMBL" id="RCHU02000017">
    <property type="protein sequence ID" value="KAL3568468.1"/>
    <property type="molecule type" value="Genomic_DNA"/>
</dbReference>
<feature type="non-terminal residue" evidence="1">
    <location>
        <position position="129"/>
    </location>
</feature>
<name>A0ACC4AQD9_POPAL</name>
<evidence type="ECO:0000313" key="2">
    <source>
        <dbReference type="Proteomes" id="UP000309997"/>
    </source>
</evidence>
<accession>A0ACC4AQD9</accession>
<feature type="non-terminal residue" evidence="1">
    <location>
        <position position="1"/>
    </location>
</feature>
<reference evidence="1 2" key="1">
    <citation type="journal article" date="2024" name="Plant Biotechnol. J.">
        <title>Genome and CRISPR/Cas9 system of a widespread forest tree (Populus alba) in the world.</title>
        <authorList>
            <person name="Liu Y.J."/>
            <person name="Jiang P.F."/>
            <person name="Han X.M."/>
            <person name="Li X.Y."/>
            <person name="Wang H.M."/>
            <person name="Wang Y.J."/>
            <person name="Wang X.X."/>
            <person name="Zeng Q.Y."/>
        </authorList>
    </citation>
    <scope>NUCLEOTIDE SEQUENCE [LARGE SCALE GENOMIC DNA]</scope>
    <source>
        <strain evidence="2">cv. PAL-ZL1</strain>
    </source>
</reference>
<proteinExistence type="predicted"/>